<protein>
    <recommendedName>
        <fullName evidence="9">DNA gyrase subunit A</fullName>
        <ecNumber evidence="9">5.6.2.2</ecNumber>
    </recommendedName>
</protein>
<dbReference type="GO" id="GO:0005737">
    <property type="term" value="C:cytoplasm"/>
    <property type="evidence" value="ECO:0007669"/>
    <property type="project" value="UniProtKB-SubCell"/>
</dbReference>
<dbReference type="PROSITE" id="PS52040">
    <property type="entry name" value="TOPO_IIA"/>
    <property type="match status" value="1"/>
</dbReference>
<keyword evidence="4 9" id="KW-0067">ATP-binding</keyword>
<dbReference type="GO" id="GO:0006265">
    <property type="term" value="P:DNA topological change"/>
    <property type="evidence" value="ECO:0007669"/>
    <property type="project" value="UniProtKB-UniRule"/>
</dbReference>
<dbReference type="SUPFAM" id="SSF56719">
    <property type="entry name" value="Type II DNA topoisomerase"/>
    <property type="match status" value="1"/>
</dbReference>
<dbReference type="GO" id="GO:0005694">
    <property type="term" value="C:chromosome"/>
    <property type="evidence" value="ECO:0007669"/>
    <property type="project" value="InterPro"/>
</dbReference>
<dbReference type="InterPro" id="IPR002205">
    <property type="entry name" value="Topo_IIA_dom_A"/>
</dbReference>
<dbReference type="AlphaFoldDB" id="A0A0G1KKY2"/>
<evidence type="ECO:0000256" key="10">
    <source>
        <dbReference type="PROSITE-ProRule" id="PRU01384"/>
    </source>
</evidence>
<dbReference type="FunFam" id="1.10.268.10:FF:000001">
    <property type="entry name" value="DNA gyrase subunit A"/>
    <property type="match status" value="1"/>
</dbReference>
<dbReference type="PANTHER" id="PTHR43493:SF5">
    <property type="entry name" value="DNA GYRASE SUBUNIT A, CHLOROPLASTIC_MITOCHONDRIAL"/>
    <property type="match status" value="1"/>
</dbReference>
<dbReference type="FunFam" id="3.30.1360.40:FF:000002">
    <property type="entry name" value="DNA gyrase subunit A"/>
    <property type="match status" value="1"/>
</dbReference>
<dbReference type="Gene3D" id="1.10.268.10">
    <property type="entry name" value="Topoisomerase, domain 3"/>
    <property type="match status" value="1"/>
</dbReference>
<dbReference type="InterPro" id="IPR006691">
    <property type="entry name" value="GyrA/parC_rep"/>
</dbReference>
<dbReference type="GO" id="GO:0009330">
    <property type="term" value="C:DNA topoisomerase type II (double strand cut, ATP-hydrolyzing) complex"/>
    <property type="evidence" value="ECO:0007669"/>
    <property type="project" value="TreeGrafter"/>
</dbReference>
<comment type="catalytic activity">
    <reaction evidence="1 9 10">
        <text>ATP-dependent breakage, passage and rejoining of double-stranded DNA.</text>
        <dbReference type="EC" id="5.6.2.2"/>
    </reaction>
</comment>
<dbReference type="Pfam" id="PF03989">
    <property type="entry name" value="DNA_gyraseA_C"/>
    <property type="match status" value="6"/>
</dbReference>
<evidence type="ECO:0000256" key="6">
    <source>
        <dbReference type="ARBA" id="ARBA00023125"/>
    </source>
</evidence>
<accession>A0A0G1KKY2</accession>
<dbReference type="GO" id="GO:0034335">
    <property type="term" value="F:DNA negative supercoiling activity"/>
    <property type="evidence" value="ECO:0007669"/>
    <property type="project" value="UniProtKB-ARBA"/>
</dbReference>
<dbReference type="InterPro" id="IPR005743">
    <property type="entry name" value="GyrA"/>
</dbReference>
<feature type="coiled-coil region" evidence="11">
    <location>
        <begin position="445"/>
        <end position="475"/>
    </location>
</feature>
<dbReference type="NCBIfam" id="NF004043">
    <property type="entry name" value="PRK05560.1"/>
    <property type="match status" value="1"/>
</dbReference>
<keyword evidence="7 9" id="KW-0413">Isomerase</keyword>
<sequence length="820" mass="91095">MAQKEPEKLQAIGTVSPREIVTEMQESYLDYAMSVIVSRALPDVRDGLKPVHRRILFAMHEMGLTHSAKTKKSANVVGEVLGKYHPHGDVAVYDSLVRMAQDFSLRYPLIEGQGNFGSIDGDSAAAMRYTEARMSAITTEMLRDIEKETIDFIPNYDGSKFEPVVLPAAIPQLLLNGSMGIAVGMATNIPPHNLTEVAEAALHLMTHPKATVEDLTEFVKGPDFPTGGIVFNKKEILQAYATGRGGVINRGEAEILEKKNGEWQIVITSIPYLVNKSELIVKMADLVHDKKLEGIRDIRDESDKEGLRVAIDLKRDSYPQKVLNNLYKHTDLERAFHFNMIALVDGGRQPQTLSLKSILEEFIKHRRIIIERRSKFDLARAQDREHILLGLKKALDHIDAIIKTIKGSASKEEAHKNLIKKFDLSDKQASAILEMRLSALAGLERQKIEDELKEKQKLIKELKALLADAKKIDEVVKDELSEAKKKYGDERKTKVISGAAKIISAEDLVPEEETILILTQGGYVKRIKPDEYRVQRRGGKGVIGVTTKEEDVAYEFISGNTHDDLLFFTNLGKVYQTKMYEIPEGTRQSKGKAIANFLSLSADEKVTSVLPVPKTKKGQASYVILSTQKGVTKKVDSKDFEDVRHSGIRAINLQKGDTLRFARVVMPGEEVALSSKLGQAVRFKEKDIRPMGRTAQGIRGMRLKKNDEIVGMDILPQNAKKLEILSVSQQGYGKKTNITQYRLQKRGGSGVKTCKVTSKTGPLVSVQVVKEDQQEIIAISKKGQVIRAPLSQIPSLSRATQGVRIMKVNAGDAVASVTLL</sequence>
<evidence type="ECO:0000256" key="3">
    <source>
        <dbReference type="ARBA" id="ARBA00022741"/>
    </source>
</evidence>
<dbReference type="HAMAP" id="MF_01897">
    <property type="entry name" value="GyrA"/>
    <property type="match status" value="1"/>
</dbReference>
<evidence type="ECO:0000256" key="1">
    <source>
        <dbReference type="ARBA" id="ARBA00000185"/>
    </source>
</evidence>
<proteinExistence type="inferred from homology"/>
<feature type="short sequence motif" description="GyrA-box" evidence="9">
    <location>
        <begin position="535"/>
        <end position="541"/>
    </location>
</feature>
<organism evidence="13 14">
    <name type="scientific">Candidatus Giovannonibacteria bacterium GW2011_GWC2_44_9</name>
    <dbReference type="NCBI Taxonomy" id="1618658"/>
    <lineage>
        <taxon>Bacteria</taxon>
        <taxon>Candidatus Giovannoniibacteriota</taxon>
    </lineage>
</organism>
<gene>
    <name evidence="9" type="primary">gyrA</name>
    <name evidence="13" type="ORF">UW81_C0002G0011</name>
</gene>
<comment type="function">
    <text evidence="9">A type II topoisomerase that negatively supercoils closed circular double-stranded (ds) DNA in an ATP-dependent manner to modulate DNA topology and maintain chromosomes in an underwound state. Negative supercoiling favors strand separation, and DNA replication, transcription, recombination and repair, all of which involve strand separation. Also able to catalyze the interconversion of other topological isomers of dsDNA rings, including catenanes and knotted rings. Type II topoisomerases break and join 2 DNA strands simultaneously in an ATP-dependent manner.</text>
</comment>
<dbReference type="Gene3D" id="2.120.10.90">
    <property type="entry name" value="DNA gyrase/topoisomerase IV, subunit A, C-terminal"/>
    <property type="match status" value="1"/>
</dbReference>
<reference evidence="13 14" key="1">
    <citation type="journal article" date="2015" name="Nature">
        <title>rRNA introns, odd ribosomes, and small enigmatic genomes across a large radiation of phyla.</title>
        <authorList>
            <person name="Brown C.T."/>
            <person name="Hug L.A."/>
            <person name="Thomas B.C."/>
            <person name="Sharon I."/>
            <person name="Castelle C.J."/>
            <person name="Singh A."/>
            <person name="Wilkins M.J."/>
            <person name="Williams K.H."/>
            <person name="Banfield J.F."/>
        </authorList>
    </citation>
    <scope>NUCLEOTIDE SEQUENCE [LARGE SCALE GENOMIC DNA]</scope>
</reference>
<dbReference type="Pfam" id="PF00521">
    <property type="entry name" value="DNA_topoisoIV"/>
    <property type="match status" value="1"/>
</dbReference>
<comment type="similarity">
    <text evidence="2 9">Belongs to the type II topoisomerase GyrA/ParC subunit family.</text>
</comment>
<evidence type="ECO:0000256" key="11">
    <source>
        <dbReference type="SAM" id="Coils"/>
    </source>
</evidence>
<dbReference type="FunFam" id="2.120.10.90:FF:000005">
    <property type="entry name" value="DNA topoisomerase 4 subunit A"/>
    <property type="match status" value="1"/>
</dbReference>
<keyword evidence="3 9" id="KW-0547">Nucleotide-binding</keyword>
<dbReference type="InterPro" id="IPR013760">
    <property type="entry name" value="Topo_IIA-like_dom_sf"/>
</dbReference>
<comment type="caution">
    <text evidence="13">The sequence shown here is derived from an EMBL/GenBank/DDBJ whole genome shotgun (WGS) entry which is preliminary data.</text>
</comment>
<dbReference type="Gene3D" id="3.30.1360.40">
    <property type="match status" value="1"/>
</dbReference>
<dbReference type="SMART" id="SM00434">
    <property type="entry name" value="TOP4c"/>
    <property type="match status" value="1"/>
</dbReference>
<evidence type="ECO:0000256" key="2">
    <source>
        <dbReference type="ARBA" id="ARBA00008263"/>
    </source>
</evidence>
<dbReference type="InterPro" id="IPR050220">
    <property type="entry name" value="Type_II_DNA_Topoisomerases"/>
</dbReference>
<dbReference type="GO" id="GO:0006261">
    <property type="term" value="P:DNA-templated DNA replication"/>
    <property type="evidence" value="ECO:0007669"/>
    <property type="project" value="UniProtKB-UniRule"/>
</dbReference>
<name>A0A0G1KKY2_9BACT</name>
<dbReference type="GO" id="GO:0005524">
    <property type="term" value="F:ATP binding"/>
    <property type="evidence" value="ECO:0007669"/>
    <property type="project" value="UniProtKB-UniRule"/>
</dbReference>
<dbReference type="NCBIfam" id="TIGR01063">
    <property type="entry name" value="gyrA"/>
    <property type="match status" value="1"/>
</dbReference>
<dbReference type="Gene3D" id="3.90.199.10">
    <property type="entry name" value="Topoisomerase II, domain 5"/>
    <property type="match status" value="1"/>
</dbReference>
<dbReference type="PATRIC" id="fig|1618658.3.peg.48"/>
<dbReference type="PANTHER" id="PTHR43493">
    <property type="entry name" value="DNA GYRASE/TOPOISOMERASE SUBUNIT A"/>
    <property type="match status" value="1"/>
</dbReference>
<evidence type="ECO:0000256" key="5">
    <source>
        <dbReference type="ARBA" id="ARBA00023029"/>
    </source>
</evidence>
<dbReference type="SUPFAM" id="SSF101904">
    <property type="entry name" value="GyrA/ParC C-terminal domain-like"/>
    <property type="match status" value="1"/>
</dbReference>
<evidence type="ECO:0000313" key="13">
    <source>
        <dbReference type="EMBL" id="KKT84391.1"/>
    </source>
</evidence>
<comment type="subunit">
    <text evidence="9">Heterotetramer, composed of two GyrA and two GyrB chains. In the heterotetramer, GyrA contains the active site tyrosine that forms a transient covalent intermediate with DNA, while GyrB binds cofactors and catalyzes ATP hydrolysis.</text>
</comment>
<feature type="active site" description="O-(5'-phospho-DNA)-tyrosine intermediate" evidence="9 10">
    <location>
        <position position="129"/>
    </location>
</feature>
<evidence type="ECO:0000259" key="12">
    <source>
        <dbReference type="PROSITE" id="PS52040"/>
    </source>
</evidence>
<dbReference type="GO" id="GO:0003677">
    <property type="term" value="F:DNA binding"/>
    <property type="evidence" value="ECO:0007669"/>
    <property type="project" value="UniProtKB-UniRule"/>
</dbReference>
<dbReference type="NCBIfam" id="NF004044">
    <property type="entry name" value="PRK05561.1"/>
    <property type="match status" value="1"/>
</dbReference>
<dbReference type="EMBL" id="LCJT01000002">
    <property type="protein sequence ID" value="KKT84391.1"/>
    <property type="molecule type" value="Genomic_DNA"/>
</dbReference>
<comment type="miscellaneous">
    <text evidence="9">Few gyrases are as efficient as E.coli at forming negative supercoils. Not all organisms have 2 type II topoisomerases; in organisms with a single type II topoisomerase this enzyme also has to decatenate newly replicated chromosomes.</text>
</comment>
<evidence type="ECO:0000313" key="14">
    <source>
        <dbReference type="Proteomes" id="UP000033915"/>
    </source>
</evidence>
<dbReference type="Proteomes" id="UP000033915">
    <property type="component" value="Unassembled WGS sequence"/>
</dbReference>
<evidence type="ECO:0000256" key="9">
    <source>
        <dbReference type="HAMAP-Rule" id="MF_01897"/>
    </source>
</evidence>
<evidence type="ECO:0000256" key="4">
    <source>
        <dbReference type="ARBA" id="ARBA00022840"/>
    </source>
</evidence>
<dbReference type="InterPro" id="IPR035516">
    <property type="entry name" value="Gyrase/topoIV_suA_C"/>
</dbReference>
<dbReference type="CDD" id="cd00187">
    <property type="entry name" value="TOP4c"/>
    <property type="match status" value="1"/>
</dbReference>
<dbReference type="FunFam" id="3.90.199.10:FF:000001">
    <property type="entry name" value="DNA gyrase subunit A"/>
    <property type="match status" value="1"/>
</dbReference>
<evidence type="ECO:0000256" key="7">
    <source>
        <dbReference type="ARBA" id="ARBA00023235"/>
    </source>
</evidence>
<evidence type="ECO:0000256" key="8">
    <source>
        <dbReference type="ARBA" id="ARBA00063644"/>
    </source>
</evidence>
<keyword evidence="9" id="KW-0963">Cytoplasm</keyword>
<keyword evidence="5 9" id="KW-0799">Topoisomerase</keyword>
<feature type="domain" description="Topo IIA-type catalytic" evidence="12">
    <location>
        <begin position="41"/>
        <end position="508"/>
    </location>
</feature>
<comment type="subcellular location">
    <subcellularLocation>
        <location evidence="9">Cytoplasm</location>
    </subcellularLocation>
</comment>
<keyword evidence="11" id="KW-0175">Coiled coil</keyword>
<dbReference type="InterPro" id="IPR013757">
    <property type="entry name" value="Topo_IIA_A_a_sf"/>
</dbReference>
<dbReference type="EC" id="5.6.2.2" evidence="9"/>
<dbReference type="InterPro" id="IPR013758">
    <property type="entry name" value="Topo_IIA_A/C_ab"/>
</dbReference>
<comment type="subunit">
    <text evidence="8">Heterotetramer composed of ParC and ParE.</text>
</comment>
<keyword evidence="6 9" id="KW-0238">DNA-binding</keyword>